<evidence type="ECO:0000313" key="5">
    <source>
        <dbReference type="Proteomes" id="UP000245383"/>
    </source>
</evidence>
<organism evidence="4 5">
    <name type="scientific">Smittium simulii</name>
    <dbReference type="NCBI Taxonomy" id="133385"/>
    <lineage>
        <taxon>Eukaryota</taxon>
        <taxon>Fungi</taxon>
        <taxon>Fungi incertae sedis</taxon>
        <taxon>Zoopagomycota</taxon>
        <taxon>Kickxellomycotina</taxon>
        <taxon>Harpellomycetes</taxon>
        <taxon>Harpellales</taxon>
        <taxon>Legeriomycetaceae</taxon>
        <taxon>Smittium</taxon>
    </lineage>
</organism>
<dbReference type="OrthoDB" id="10257284at2759"/>
<keyword evidence="3" id="KW-0732">Signal</keyword>
<comment type="caution">
    <text evidence="4">The sequence shown here is derived from an EMBL/GenBank/DDBJ whole genome shotgun (WGS) entry which is preliminary data.</text>
</comment>
<proteinExistence type="inferred from homology"/>
<dbReference type="GO" id="GO:0016791">
    <property type="term" value="F:phosphatase activity"/>
    <property type="evidence" value="ECO:0007669"/>
    <property type="project" value="TreeGrafter"/>
</dbReference>
<dbReference type="Gene3D" id="3.40.50.1240">
    <property type="entry name" value="Phosphoglycerate mutase-like"/>
    <property type="match status" value="1"/>
</dbReference>
<dbReference type="Pfam" id="PF00328">
    <property type="entry name" value="His_Phos_2"/>
    <property type="match status" value="1"/>
</dbReference>
<dbReference type="InterPro" id="IPR050645">
    <property type="entry name" value="Histidine_acid_phosphatase"/>
</dbReference>
<evidence type="ECO:0000256" key="2">
    <source>
        <dbReference type="ARBA" id="ARBA00022801"/>
    </source>
</evidence>
<evidence type="ECO:0000256" key="1">
    <source>
        <dbReference type="ARBA" id="ARBA00005375"/>
    </source>
</evidence>
<comment type="similarity">
    <text evidence="1">Belongs to the histidine acid phosphatase family.</text>
</comment>
<name>A0A2T9YG46_9FUNG</name>
<evidence type="ECO:0000313" key="4">
    <source>
        <dbReference type="EMBL" id="PVU91295.1"/>
    </source>
</evidence>
<dbReference type="InterPro" id="IPR033379">
    <property type="entry name" value="Acid_Pase_AS"/>
</dbReference>
<dbReference type="EMBL" id="MBFR01000210">
    <property type="protein sequence ID" value="PVU91295.1"/>
    <property type="molecule type" value="Genomic_DNA"/>
</dbReference>
<dbReference type="InterPro" id="IPR029033">
    <property type="entry name" value="His_PPase_superfam"/>
</dbReference>
<feature type="signal peptide" evidence="3">
    <location>
        <begin position="1"/>
        <end position="16"/>
    </location>
</feature>
<dbReference type="PANTHER" id="PTHR11567:SF110">
    <property type="entry name" value="2-PHOSPHOXYLOSE PHOSPHATASE 1"/>
    <property type="match status" value="1"/>
</dbReference>
<sequence length="461" mass="51502">MLVANFLQAYIAVISATVIANPIASLETRDFKIDTSKYCSAPLLDSSKYLPVKDSELVFVQALFRHGARTPAFYINSIKNDYFDCSNPLNVITDVDGASPPNASVSMKQTIISPVNAKKSFGYGYWKGNCVTGQLTDLGKAQAKSSGSSFRKIYVDKLGYINDKLQSNVNISVRTTNIWRTKDTAMEFVSGVYPKDKRSSDAVITMGQLPQEIENMYDNTAICPKISEIAAKITKTAQYQDYLKKRYTDMIRIAGIIGLNTTDVPTTKSLWLTLFDSIFNAKCTDKPYACNSKGQCINDSDIELARDSYNFEQNYMRRDSIYAKEYTKLSTGPLLNDLLQDIKSAIDEDKLLSASSKSSAKRLSIFSAHDATISAVLSALNSTSSNIGTPPFMTMVLFEIWKSKSGEYSVRIMQDNDVVKVNAIDGEAKPWCNMNSCKFEDYSKYVSKFVYDDYEKECYSK</sequence>
<dbReference type="CDD" id="cd07061">
    <property type="entry name" value="HP_HAP_like"/>
    <property type="match status" value="1"/>
</dbReference>
<accession>A0A2T9YG46</accession>
<evidence type="ECO:0000256" key="3">
    <source>
        <dbReference type="SAM" id="SignalP"/>
    </source>
</evidence>
<dbReference type="PANTHER" id="PTHR11567">
    <property type="entry name" value="ACID PHOSPHATASE-RELATED"/>
    <property type="match status" value="1"/>
</dbReference>
<gene>
    <name evidence="4" type="ORF">BB561_004487</name>
</gene>
<dbReference type="Proteomes" id="UP000245383">
    <property type="component" value="Unassembled WGS sequence"/>
</dbReference>
<dbReference type="SUPFAM" id="SSF53254">
    <property type="entry name" value="Phosphoglycerate mutase-like"/>
    <property type="match status" value="1"/>
</dbReference>
<dbReference type="PROSITE" id="PS00778">
    <property type="entry name" value="HIS_ACID_PHOSPHAT_2"/>
    <property type="match status" value="1"/>
</dbReference>
<dbReference type="PROSITE" id="PS00616">
    <property type="entry name" value="HIS_ACID_PHOSPHAT_1"/>
    <property type="match status" value="1"/>
</dbReference>
<protein>
    <recommendedName>
        <fullName evidence="6">Acid phosphatase</fullName>
    </recommendedName>
</protein>
<feature type="chain" id="PRO_5015463777" description="Acid phosphatase" evidence="3">
    <location>
        <begin position="17"/>
        <end position="461"/>
    </location>
</feature>
<evidence type="ECO:0008006" key="6">
    <source>
        <dbReference type="Google" id="ProtNLM"/>
    </source>
</evidence>
<dbReference type="STRING" id="133385.A0A2T9YG46"/>
<reference evidence="4 5" key="1">
    <citation type="journal article" date="2018" name="MBio">
        <title>Comparative Genomics Reveals the Core Gene Toolbox for the Fungus-Insect Symbiosis.</title>
        <authorList>
            <person name="Wang Y."/>
            <person name="Stata M."/>
            <person name="Wang W."/>
            <person name="Stajich J.E."/>
            <person name="White M.M."/>
            <person name="Moncalvo J.M."/>
        </authorList>
    </citation>
    <scope>NUCLEOTIDE SEQUENCE [LARGE SCALE GENOMIC DNA]</scope>
    <source>
        <strain evidence="4 5">SWE-8-4</strain>
    </source>
</reference>
<dbReference type="InterPro" id="IPR000560">
    <property type="entry name" value="His_Pase_clade-2"/>
</dbReference>
<keyword evidence="2" id="KW-0378">Hydrolase</keyword>
<dbReference type="AlphaFoldDB" id="A0A2T9YG46"/>
<keyword evidence="5" id="KW-1185">Reference proteome</keyword>